<dbReference type="InterPro" id="IPR028889">
    <property type="entry name" value="USP"/>
</dbReference>
<dbReference type="InterPro" id="IPR050185">
    <property type="entry name" value="Ub_carboxyl-term_hydrolase"/>
</dbReference>
<evidence type="ECO:0000313" key="7">
    <source>
        <dbReference type="WBParaSite" id="Minc3s02347g29589"/>
    </source>
</evidence>
<dbReference type="PANTHER" id="PTHR21646">
    <property type="entry name" value="UBIQUITIN CARBOXYL-TERMINAL HYDROLASE"/>
    <property type="match status" value="1"/>
</dbReference>
<dbReference type="GO" id="GO:0016579">
    <property type="term" value="P:protein deubiquitination"/>
    <property type="evidence" value="ECO:0007669"/>
    <property type="project" value="InterPro"/>
</dbReference>
<dbReference type="PROSITE" id="PS50235">
    <property type="entry name" value="USP_3"/>
    <property type="match status" value="1"/>
</dbReference>
<dbReference type="EC" id="3.4.19.12" evidence="2"/>
<dbReference type="Gene3D" id="3.90.70.10">
    <property type="entry name" value="Cysteine proteinases"/>
    <property type="match status" value="1"/>
</dbReference>
<keyword evidence="3" id="KW-0175">Coiled coil</keyword>
<evidence type="ECO:0000256" key="4">
    <source>
        <dbReference type="SAM" id="Phobius"/>
    </source>
</evidence>
<keyword evidence="4" id="KW-0812">Transmembrane</keyword>
<dbReference type="WBParaSite" id="Minc3s02347g29589">
    <property type="protein sequence ID" value="Minc3s02347g29589"/>
    <property type="gene ID" value="Minc3s02347g29589"/>
</dbReference>
<evidence type="ECO:0000259" key="5">
    <source>
        <dbReference type="PROSITE" id="PS50235"/>
    </source>
</evidence>
<sequence>MTTLATKRITQSLLIGGLHWVSHYIQLPLWLLVFVNSVHNNKMSTSSSSRFDAYYDDCMNEIEELSAQADEEETGMTGLTNQGYSCYVNCVLQSLLNTPKFAFLYIMKALKPYINSNNTRGTKGAITGSLSAVADCFWSTKFRSVNTKDFLRAFSKEINADFDGKAEEDAHEFQMLLLDRLAEDVNRVTWPVNFTQEYSENSSTINSKTITSYANDYFTKQKKYSSSIVNDIFRIVLCTSTSCPICLVTRINFEELINLSVSLATDGRINARKLEPPPINLITCLNTHFELSTMERSCSKCGKQDFLRSLYIWRLPEVLIIHIKRFNFEDGQTVKDSRAIDFPIDDLDMRRYIHPASPDSSKETITLYSLYAIVAHTGTANTGHYTARVKNLDRSTDFWQLFDDLDRRELQFRDVKTSAAYMLYYARNAMSKVMSPEQISGEKRHNG</sequence>
<keyword evidence="6" id="KW-1185">Reference proteome</keyword>
<keyword evidence="4" id="KW-0472">Membrane</keyword>
<dbReference type="InterPro" id="IPR018200">
    <property type="entry name" value="USP_CS"/>
</dbReference>
<feature type="domain" description="USP" evidence="5">
    <location>
        <begin position="77"/>
        <end position="428"/>
    </location>
</feature>
<evidence type="ECO:0000256" key="3">
    <source>
        <dbReference type="SAM" id="Coils"/>
    </source>
</evidence>
<protein>
    <recommendedName>
        <fullName evidence="2">ubiquitinyl hydrolase 1</fullName>
        <ecNumber evidence="2">3.4.19.12</ecNumber>
    </recommendedName>
</protein>
<dbReference type="InterPro" id="IPR001394">
    <property type="entry name" value="Peptidase_C19_UCH"/>
</dbReference>
<feature type="coiled-coil region" evidence="3">
    <location>
        <begin position="55"/>
        <end position="82"/>
    </location>
</feature>
<dbReference type="AlphaFoldDB" id="A0A914MPJ9"/>
<accession>A0A914MPJ9</accession>
<dbReference type="Pfam" id="PF00443">
    <property type="entry name" value="UCH"/>
    <property type="match status" value="1"/>
</dbReference>
<comment type="catalytic activity">
    <reaction evidence="1">
        <text>Thiol-dependent hydrolysis of ester, thioester, amide, peptide and isopeptide bonds formed by the C-terminal Gly of ubiquitin (a 76-residue protein attached to proteins as an intracellular targeting signal).</text>
        <dbReference type="EC" id="3.4.19.12"/>
    </reaction>
</comment>
<keyword evidence="4" id="KW-1133">Transmembrane helix</keyword>
<dbReference type="PROSITE" id="PS00973">
    <property type="entry name" value="USP_2"/>
    <property type="match status" value="1"/>
</dbReference>
<organism evidence="6 7">
    <name type="scientific">Meloidogyne incognita</name>
    <name type="common">Southern root-knot nematode worm</name>
    <name type="synonym">Oxyuris incognita</name>
    <dbReference type="NCBI Taxonomy" id="6306"/>
    <lineage>
        <taxon>Eukaryota</taxon>
        <taxon>Metazoa</taxon>
        <taxon>Ecdysozoa</taxon>
        <taxon>Nematoda</taxon>
        <taxon>Chromadorea</taxon>
        <taxon>Rhabditida</taxon>
        <taxon>Tylenchina</taxon>
        <taxon>Tylenchomorpha</taxon>
        <taxon>Tylenchoidea</taxon>
        <taxon>Meloidogynidae</taxon>
        <taxon>Meloidogyninae</taxon>
        <taxon>Meloidogyne</taxon>
        <taxon>Meloidogyne incognita group</taxon>
    </lineage>
</organism>
<feature type="transmembrane region" description="Helical" evidence="4">
    <location>
        <begin position="12"/>
        <end position="35"/>
    </location>
</feature>
<dbReference type="SUPFAM" id="SSF54001">
    <property type="entry name" value="Cysteine proteinases"/>
    <property type="match status" value="1"/>
</dbReference>
<dbReference type="InterPro" id="IPR038765">
    <property type="entry name" value="Papain-like_cys_pep_sf"/>
</dbReference>
<proteinExistence type="predicted"/>
<evidence type="ECO:0000256" key="1">
    <source>
        <dbReference type="ARBA" id="ARBA00000707"/>
    </source>
</evidence>
<evidence type="ECO:0000256" key="2">
    <source>
        <dbReference type="ARBA" id="ARBA00012759"/>
    </source>
</evidence>
<evidence type="ECO:0000313" key="6">
    <source>
        <dbReference type="Proteomes" id="UP000887563"/>
    </source>
</evidence>
<dbReference type="Proteomes" id="UP000887563">
    <property type="component" value="Unplaced"/>
</dbReference>
<reference evidence="7" key="1">
    <citation type="submission" date="2022-11" db="UniProtKB">
        <authorList>
            <consortium name="WormBaseParasite"/>
        </authorList>
    </citation>
    <scope>IDENTIFICATION</scope>
</reference>
<name>A0A914MPJ9_MELIC</name>
<dbReference type="GO" id="GO:0004843">
    <property type="term" value="F:cysteine-type deubiquitinase activity"/>
    <property type="evidence" value="ECO:0007669"/>
    <property type="project" value="UniProtKB-EC"/>
</dbReference>